<keyword evidence="2" id="KW-1185">Reference proteome</keyword>
<organism evidence="2 3">
    <name type="scientific">Parascaris univalens</name>
    <name type="common">Nematode worm</name>
    <dbReference type="NCBI Taxonomy" id="6257"/>
    <lineage>
        <taxon>Eukaryota</taxon>
        <taxon>Metazoa</taxon>
        <taxon>Ecdysozoa</taxon>
        <taxon>Nematoda</taxon>
        <taxon>Chromadorea</taxon>
        <taxon>Rhabditida</taxon>
        <taxon>Spirurina</taxon>
        <taxon>Ascaridomorpha</taxon>
        <taxon>Ascaridoidea</taxon>
        <taxon>Ascarididae</taxon>
        <taxon>Parascaris</taxon>
    </lineage>
</organism>
<proteinExistence type="predicted"/>
<feature type="compositionally biased region" description="Basic and acidic residues" evidence="1">
    <location>
        <begin position="183"/>
        <end position="198"/>
    </location>
</feature>
<evidence type="ECO:0000313" key="2">
    <source>
        <dbReference type="Proteomes" id="UP000887569"/>
    </source>
</evidence>
<dbReference type="Proteomes" id="UP000887569">
    <property type="component" value="Unplaced"/>
</dbReference>
<name>A0A915CKL3_PARUN</name>
<feature type="region of interest" description="Disordered" evidence="1">
    <location>
        <begin position="163"/>
        <end position="252"/>
    </location>
</feature>
<dbReference type="WBParaSite" id="PgR246_g001_t01">
    <property type="protein sequence ID" value="PgR246_g001_t01"/>
    <property type="gene ID" value="PgR246_g001"/>
</dbReference>
<reference evidence="3" key="1">
    <citation type="submission" date="2022-11" db="UniProtKB">
        <authorList>
            <consortium name="WormBaseParasite"/>
        </authorList>
    </citation>
    <scope>IDENTIFICATION</scope>
</reference>
<protein>
    <submittedName>
        <fullName evidence="3">Uncharacterized protein</fullName>
    </submittedName>
</protein>
<dbReference type="AlphaFoldDB" id="A0A915CKL3"/>
<accession>A0A915CKL3</accession>
<evidence type="ECO:0000256" key="1">
    <source>
        <dbReference type="SAM" id="MobiDB-lite"/>
    </source>
</evidence>
<sequence length="252" mass="27190">MSDQILKVKGQQMEAELVGTWRIVSEHVSMILHQESAASRLAFFSQLNAGNEEAPGQSCKMEGARIPESACNRPPADQEHLPWKFTRARERLLLCFGQLVFLPCESFNSQLCQEDFEVKATLSGAMYKTLRGFGSDVRVVVVGWLVGGLLACACDLRFFKSKSEGVPGRCPQSSPEGGGRGRAAGERCGRGARVERARLLGPPSGEASASRALPAQNPEPPAESRRALLALPGPARPVPTPGVPERRPWSAG</sequence>
<evidence type="ECO:0000313" key="3">
    <source>
        <dbReference type="WBParaSite" id="PgR246_g001_t01"/>
    </source>
</evidence>